<comment type="similarity">
    <text evidence="1">Belongs to the UPF0065 (bug) family.</text>
</comment>
<name>A0A840YBT9_9PROT</name>
<gene>
    <name evidence="2" type="ORF">FHS87_004249</name>
</gene>
<dbReference type="Gene3D" id="3.40.190.150">
    <property type="entry name" value="Bordetella uptake gene, domain 1"/>
    <property type="match status" value="1"/>
</dbReference>
<dbReference type="InterPro" id="IPR042100">
    <property type="entry name" value="Bug_dom1"/>
</dbReference>
<keyword evidence="3" id="KW-1185">Reference proteome</keyword>
<dbReference type="Pfam" id="PF03401">
    <property type="entry name" value="TctC"/>
    <property type="match status" value="1"/>
</dbReference>
<evidence type="ECO:0000313" key="3">
    <source>
        <dbReference type="Proteomes" id="UP000580654"/>
    </source>
</evidence>
<evidence type="ECO:0000313" key="2">
    <source>
        <dbReference type="EMBL" id="MBB5696179.1"/>
    </source>
</evidence>
<proteinExistence type="inferred from homology"/>
<dbReference type="PANTHER" id="PTHR42928">
    <property type="entry name" value="TRICARBOXYLATE-BINDING PROTEIN"/>
    <property type="match status" value="1"/>
</dbReference>
<keyword evidence="2" id="KW-0675">Receptor</keyword>
<reference evidence="2 3" key="1">
    <citation type="submission" date="2020-08" db="EMBL/GenBank/DDBJ databases">
        <title>Genomic Encyclopedia of Type Strains, Phase IV (KMG-IV): sequencing the most valuable type-strain genomes for metagenomic binning, comparative biology and taxonomic classification.</title>
        <authorList>
            <person name="Goeker M."/>
        </authorList>
    </citation>
    <scope>NUCLEOTIDE SEQUENCE [LARGE SCALE GENOMIC DNA]</scope>
    <source>
        <strain evidence="2 3">DSM 25622</strain>
    </source>
</reference>
<sequence>MTVLTRREAALGLALAAIARPAPAQEGWPRHSITILVPAAAGGATDIIARIVAARLQRSLGVPVVIDNRGGAGGSLATEAGAAASPDGYVLTMGQLGTLAVSPNLYPKIRYDPVRDFAPVALVAQVPMVLVVHPSLGAQHLRGLIERARAAPRAIEYGSAGVGAITHIGMVAFEEAAGIKLLHVPFRGSGALLPLLLSGEIKAAFAGTPSMLPHIREGRLIALGISSPARLAALPEVPAMAEVLPGFDVMQWYGLVAPKRTPKPILDRLTEATNEAVASPEMAERLAEEGAVPEVRTPEEFSALIASELRRWGEVVRRNNLQPDG</sequence>
<dbReference type="Proteomes" id="UP000580654">
    <property type="component" value="Unassembled WGS sequence"/>
</dbReference>
<dbReference type="Gene3D" id="3.40.190.10">
    <property type="entry name" value="Periplasmic binding protein-like II"/>
    <property type="match status" value="1"/>
</dbReference>
<dbReference type="AlphaFoldDB" id="A0A840YBT9"/>
<organism evidence="2 3">
    <name type="scientific">Muricoccus pecuniae</name>
    <dbReference type="NCBI Taxonomy" id="693023"/>
    <lineage>
        <taxon>Bacteria</taxon>
        <taxon>Pseudomonadati</taxon>
        <taxon>Pseudomonadota</taxon>
        <taxon>Alphaproteobacteria</taxon>
        <taxon>Acetobacterales</taxon>
        <taxon>Roseomonadaceae</taxon>
        <taxon>Muricoccus</taxon>
    </lineage>
</organism>
<dbReference type="SUPFAM" id="SSF53850">
    <property type="entry name" value="Periplasmic binding protein-like II"/>
    <property type="match status" value="1"/>
</dbReference>
<protein>
    <submittedName>
        <fullName evidence="2">Tripartite-type tricarboxylate transporter receptor subunit TctC</fullName>
    </submittedName>
</protein>
<dbReference type="InterPro" id="IPR005064">
    <property type="entry name" value="BUG"/>
</dbReference>
<dbReference type="EMBL" id="JACIJD010000032">
    <property type="protein sequence ID" value="MBB5696179.1"/>
    <property type="molecule type" value="Genomic_DNA"/>
</dbReference>
<dbReference type="PIRSF" id="PIRSF017082">
    <property type="entry name" value="YflP"/>
    <property type="match status" value="1"/>
</dbReference>
<dbReference type="PANTHER" id="PTHR42928:SF5">
    <property type="entry name" value="BLR1237 PROTEIN"/>
    <property type="match status" value="1"/>
</dbReference>
<dbReference type="RefSeq" id="WP_184521272.1">
    <property type="nucleotide sequence ID" value="NZ_JACIJD010000032.1"/>
</dbReference>
<evidence type="ECO:0000256" key="1">
    <source>
        <dbReference type="ARBA" id="ARBA00006987"/>
    </source>
</evidence>
<comment type="caution">
    <text evidence="2">The sequence shown here is derived from an EMBL/GenBank/DDBJ whole genome shotgun (WGS) entry which is preliminary data.</text>
</comment>
<accession>A0A840YBT9</accession>
<dbReference type="CDD" id="cd13578">
    <property type="entry name" value="PBP2_Bug27"/>
    <property type="match status" value="1"/>
</dbReference>